<evidence type="ECO:0000256" key="1">
    <source>
        <dbReference type="SAM" id="Phobius"/>
    </source>
</evidence>
<reference evidence="2" key="1">
    <citation type="journal article" date="2011" name="PLoS ONE">
        <title>Ralstonia syzygii, the Blood Disease Bacterium and some Asian R. solanacearum strains form a single genomic species despite divergent lifestyles.</title>
        <authorList>
            <person name="Remenant B."/>
            <person name="de Cambiaire J.C."/>
            <person name="Cellier G."/>
            <person name="Jacobs J.M."/>
            <person name="Mangenot S."/>
            <person name="Barbe V."/>
            <person name="Lajus A."/>
            <person name="Vallenet D."/>
            <person name="Medigue C."/>
            <person name="Fegan M."/>
            <person name="Allen C."/>
            <person name="Prior P."/>
        </authorList>
    </citation>
    <scope>NUCLEOTIDE SEQUENCE</scope>
    <source>
        <strain evidence="2">R24</strain>
    </source>
</reference>
<sequence length="218" mass="25636">MRSLLLIWIVIGILALPYFFFLKVKGATEKLPSSCCDDERKFWTLYRSTHAVLMYGALTLILWFVQVFVFDLSDRKLTFYIAAAVNVFGLLHAIFMDRSIWQQYDYLRLVQINWMYVLGIAAIGYCRYRMYGGCGYQFAWKPSQRELDRREHLHQLYEVPYDAMTRKMFDCMYAKPSSEPDFKDLPPAEQARRMDAWQAELDAIKAQLATMPRASNAR</sequence>
<name>G3A5R4_9RALS</name>
<feature type="transmembrane region" description="Helical" evidence="1">
    <location>
        <begin position="50"/>
        <end position="70"/>
    </location>
</feature>
<organism evidence="2">
    <name type="scientific">Ralstonia syzygii R24</name>
    <dbReference type="NCBI Taxonomy" id="907261"/>
    <lineage>
        <taxon>Bacteria</taxon>
        <taxon>Pseudomonadati</taxon>
        <taxon>Pseudomonadota</taxon>
        <taxon>Betaproteobacteria</taxon>
        <taxon>Burkholderiales</taxon>
        <taxon>Burkholderiaceae</taxon>
        <taxon>Ralstonia</taxon>
        <taxon>Ralstonia solanacearum species complex</taxon>
    </lineage>
</organism>
<dbReference type="AlphaFoldDB" id="G3A5R4"/>
<keyword evidence="1" id="KW-1133">Transmembrane helix</keyword>
<dbReference type="EMBL" id="FR854088">
    <property type="protein sequence ID" value="CCA89082.1"/>
    <property type="molecule type" value="Genomic_DNA"/>
</dbReference>
<keyword evidence="1" id="KW-0812">Transmembrane</keyword>
<feature type="transmembrane region" description="Helical" evidence="1">
    <location>
        <begin position="77"/>
        <end position="95"/>
    </location>
</feature>
<reference evidence="2" key="2">
    <citation type="submission" date="2011-04" db="EMBL/GenBank/DDBJ databases">
        <authorList>
            <person name="Genoscope - CEA"/>
        </authorList>
    </citation>
    <scope>NUCLEOTIDE SEQUENCE</scope>
    <source>
        <strain evidence="2">R24</strain>
    </source>
</reference>
<evidence type="ECO:0000313" key="2">
    <source>
        <dbReference type="EMBL" id="CCA89082.1"/>
    </source>
</evidence>
<feature type="transmembrane region" description="Helical" evidence="1">
    <location>
        <begin position="107"/>
        <end position="126"/>
    </location>
</feature>
<accession>G3A5R4</accession>
<protein>
    <recommendedName>
        <fullName evidence="3">Transmembrane protein</fullName>
    </recommendedName>
</protein>
<keyword evidence="1" id="KW-0472">Membrane</keyword>
<gene>
    <name evidence="2" type="ORF">RALSY_30847</name>
</gene>
<proteinExistence type="predicted"/>
<evidence type="ECO:0008006" key="3">
    <source>
        <dbReference type="Google" id="ProtNLM"/>
    </source>
</evidence>